<dbReference type="Proteomes" id="UP000695562">
    <property type="component" value="Unassembled WGS sequence"/>
</dbReference>
<dbReference type="Pfam" id="PF18063">
    <property type="entry name" value="BB_PF"/>
    <property type="match status" value="1"/>
</dbReference>
<dbReference type="GO" id="GO:0031157">
    <property type="term" value="P:regulation of aggregate size involved in sorocarp development"/>
    <property type="evidence" value="ECO:0007669"/>
    <property type="project" value="InterPro"/>
</dbReference>
<dbReference type="EMBL" id="AJWJ01000398">
    <property type="protein sequence ID" value="KAF2071233.1"/>
    <property type="molecule type" value="Genomic_DNA"/>
</dbReference>
<evidence type="ECO:0000313" key="3">
    <source>
        <dbReference type="Proteomes" id="UP000695562"/>
    </source>
</evidence>
<dbReference type="InterPro" id="IPR038768">
    <property type="entry name" value="SmlA"/>
</dbReference>
<evidence type="ECO:0000259" key="1">
    <source>
        <dbReference type="Pfam" id="PF18063"/>
    </source>
</evidence>
<protein>
    <recommendedName>
        <fullName evidence="1">Monalysin Pore-forming domain-containing protein</fullName>
    </recommendedName>
</protein>
<dbReference type="PANTHER" id="PTHR35884:SF1">
    <property type="entry name" value="MONALYSIN BETA BARREL PORE-FORMING DOMAIN-CONTAINING PROTEIN-RELATED"/>
    <property type="match status" value="1"/>
</dbReference>
<gene>
    <name evidence="2" type="ORF">CYY_007450</name>
</gene>
<sequence>MFQKNDIRKGPLKCLSIELLQNVINDPNAELTSCLINNPIPYVKPITNPTMKKIQYVSNDLQIKEHCHQKNPPDNIMMIESYWQECEGLSRDFLFQIKPICLYLNYISSANSVTDEIEMSLQKHQGFSRRFSGSETIKRQLQSSLLGCDKTLEITSGFDYSVIGTESSETWKSKLEPGRYVIFQNIIVYCIKMSVGYDTEKRKRALQFILESASSIEWFSSDCSDFYFFVPLFKDDAFPKKYSESLTGPIQYFQVVEFITNDYFDKW</sequence>
<dbReference type="InterPro" id="IPR040927">
    <property type="entry name" value="PF_Monalysin"/>
</dbReference>
<keyword evidence="3" id="KW-1185">Reference proteome</keyword>
<dbReference type="PANTHER" id="PTHR35884">
    <property type="entry name" value="SMALL AGGREGATE FORMATION PROTEIN"/>
    <property type="match status" value="1"/>
</dbReference>
<feature type="domain" description="Monalysin Pore-forming" evidence="1">
    <location>
        <begin position="55"/>
        <end position="261"/>
    </location>
</feature>
<comment type="caution">
    <text evidence="2">The sequence shown here is derived from an EMBL/GenBank/DDBJ whole genome shotgun (WGS) entry which is preliminary data.</text>
</comment>
<dbReference type="AlphaFoldDB" id="A0A8J4UY08"/>
<proteinExistence type="predicted"/>
<organism evidence="2 3">
    <name type="scientific">Polysphondylium violaceum</name>
    <dbReference type="NCBI Taxonomy" id="133409"/>
    <lineage>
        <taxon>Eukaryota</taxon>
        <taxon>Amoebozoa</taxon>
        <taxon>Evosea</taxon>
        <taxon>Eumycetozoa</taxon>
        <taxon>Dictyostelia</taxon>
        <taxon>Dictyosteliales</taxon>
        <taxon>Dictyosteliaceae</taxon>
        <taxon>Polysphondylium</taxon>
    </lineage>
</organism>
<name>A0A8J4UY08_9MYCE</name>
<evidence type="ECO:0000313" key="2">
    <source>
        <dbReference type="EMBL" id="KAF2071233.1"/>
    </source>
</evidence>
<accession>A0A8J4UY08</accession>
<reference evidence="2" key="1">
    <citation type="submission" date="2020-01" db="EMBL/GenBank/DDBJ databases">
        <title>Development of genomics and gene disruption for Polysphondylium violaceum indicates a role for the polyketide synthase stlB in stalk morphogenesis.</title>
        <authorList>
            <person name="Narita B."/>
            <person name="Kawabe Y."/>
            <person name="Kin K."/>
            <person name="Saito T."/>
            <person name="Gibbs R."/>
            <person name="Kuspa A."/>
            <person name="Muzny D."/>
            <person name="Queller D."/>
            <person name="Richards S."/>
            <person name="Strassman J."/>
            <person name="Sucgang R."/>
            <person name="Worley K."/>
            <person name="Schaap P."/>
        </authorList>
    </citation>
    <scope>NUCLEOTIDE SEQUENCE</scope>
    <source>
        <strain evidence="2">QSvi11</strain>
    </source>
</reference>